<dbReference type="AlphaFoldDB" id="A0A9P0FAD4"/>
<feature type="region of interest" description="Disordered" evidence="2">
    <location>
        <begin position="30"/>
        <end position="50"/>
    </location>
</feature>
<dbReference type="PROSITE" id="PS50157">
    <property type="entry name" value="ZINC_FINGER_C2H2_2"/>
    <property type="match status" value="1"/>
</dbReference>
<keyword evidence="1" id="KW-0862">Zinc</keyword>
<protein>
    <recommendedName>
        <fullName evidence="3">C2H2-type domain-containing protein</fullName>
    </recommendedName>
</protein>
<dbReference type="InterPro" id="IPR013087">
    <property type="entry name" value="Znf_C2H2_type"/>
</dbReference>
<dbReference type="SUPFAM" id="SSF57667">
    <property type="entry name" value="beta-beta-alpha zinc fingers"/>
    <property type="match status" value="1"/>
</dbReference>
<feature type="domain" description="C2H2-type" evidence="3">
    <location>
        <begin position="53"/>
        <end position="80"/>
    </location>
</feature>
<dbReference type="OrthoDB" id="10004641at2759"/>
<evidence type="ECO:0000256" key="1">
    <source>
        <dbReference type="PROSITE-ProRule" id="PRU00042"/>
    </source>
</evidence>
<dbReference type="GO" id="GO:0008270">
    <property type="term" value="F:zinc ion binding"/>
    <property type="evidence" value="ECO:0007669"/>
    <property type="project" value="UniProtKB-KW"/>
</dbReference>
<dbReference type="Proteomes" id="UP001154078">
    <property type="component" value="Chromosome 1"/>
</dbReference>
<reference evidence="4" key="1">
    <citation type="submission" date="2021-12" db="EMBL/GenBank/DDBJ databases">
        <authorList>
            <person name="King R."/>
        </authorList>
    </citation>
    <scope>NUCLEOTIDE SEQUENCE</scope>
</reference>
<organism evidence="4 5">
    <name type="scientific">Brassicogethes aeneus</name>
    <name type="common">Rape pollen beetle</name>
    <name type="synonym">Meligethes aeneus</name>
    <dbReference type="NCBI Taxonomy" id="1431903"/>
    <lineage>
        <taxon>Eukaryota</taxon>
        <taxon>Metazoa</taxon>
        <taxon>Ecdysozoa</taxon>
        <taxon>Arthropoda</taxon>
        <taxon>Hexapoda</taxon>
        <taxon>Insecta</taxon>
        <taxon>Pterygota</taxon>
        <taxon>Neoptera</taxon>
        <taxon>Endopterygota</taxon>
        <taxon>Coleoptera</taxon>
        <taxon>Polyphaga</taxon>
        <taxon>Cucujiformia</taxon>
        <taxon>Nitidulidae</taxon>
        <taxon>Meligethinae</taxon>
        <taxon>Brassicogethes</taxon>
    </lineage>
</organism>
<evidence type="ECO:0000313" key="5">
    <source>
        <dbReference type="Proteomes" id="UP001154078"/>
    </source>
</evidence>
<evidence type="ECO:0000313" key="4">
    <source>
        <dbReference type="EMBL" id="CAH0547427.1"/>
    </source>
</evidence>
<dbReference type="Gene3D" id="3.30.160.60">
    <property type="entry name" value="Classic Zinc Finger"/>
    <property type="match status" value="1"/>
</dbReference>
<name>A0A9P0FAD4_BRAAE</name>
<sequence>MLNKWSNSLPAHLMLPMMIMRENMQKSMTNSDLTLSPIASPSKKNSLTPEAGFSCPDCDRVYKLKSSLRNHRKWECGKRASIRVPTLFLQGQAKDASVTSHGSNAQRYRLFRFK</sequence>
<accession>A0A9P0FAD4</accession>
<evidence type="ECO:0000256" key="2">
    <source>
        <dbReference type="SAM" id="MobiDB-lite"/>
    </source>
</evidence>
<feature type="compositionally biased region" description="Polar residues" evidence="2">
    <location>
        <begin position="30"/>
        <end position="48"/>
    </location>
</feature>
<proteinExistence type="predicted"/>
<keyword evidence="5" id="KW-1185">Reference proteome</keyword>
<keyword evidence="1" id="KW-0479">Metal-binding</keyword>
<evidence type="ECO:0000259" key="3">
    <source>
        <dbReference type="PROSITE" id="PS50157"/>
    </source>
</evidence>
<keyword evidence="1" id="KW-0863">Zinc-finger</keyword>
<dbReference type="EMBL" id="OV121132">
    <property type="protein sequence ID" value="CAH0547427.1"/>
    <property type="molecule type" value="Genomic_DNA"/>
</dbReference>
<dbReference type="InterPro" id="IPR036236">
    <property type="entry name" value="Znf_C2H2_sf"/>
</dbReference>
<gene>
    <name evidence="4" type="ORF">MELIAE_LOCUS1419</name>
</gene>